<sequence>MSENLLIFKMFVLIHYHLNGDKSTPHLSENICYLPKYKDGVVPIAFNRGSSTTVGTSRLYFCFVFSHCQKGEGQPHIIIHETHNMKHKIVGY</sequence>
<organism evidence="1 2">
    <name type="scientific">Candidatus Magasanikbacteria bacterium RIFOXYB1_FULL_40_15</name>
    <dbReference type="NCBI Taxonomy" id="1798697"/>
    <lineage>
        <taxon>Bacteria</taxon>
        <taxon>Candidatus Magasanikiibacteriota</taxon>
    </lineage>
</organism>
<evidence type="ECO:0000313" key="1">
    <source>
        <dbReference type="EMBL" id="OGH82589.1"/>
    </source>
</evidence>
<dbReference type="AlphaFoldDB" id="A0A1F6NFI6"/>
<protein>
    <submittedName>
        <fullName evidence="1">Uncharacterized protein</fullName>
    </submittedName>
</protein>
<reference evidence="1 2" key="1">
    <citation type="journal article" date="2016" name="Nat. Commun.">
        <title>Thousands of microbial genomes shed light on interconnected biogeochemical processes in an aquifer system.</title>
        <authorList>
            <person name="Anantharaman K."/>
            <person name="Brown C.T."/>
            <person name="Hug L.A."/>
            <person name="Sharon I."/>
            <person name="Castelle C.J."/>
            <person name="Probst A.J."/>
            <person name="Thomas B.C."/>
            <person name="Singh A."/>
            <person name="Wilkins M.J."/>
            <person name="Karaoz U."/>
            <person name="Brodie E.L."/>
            <person name="Williams K.H."/>
            <person name="Hubbard S.S."/>
            <person name="Banfield J.F."/>
        </authorList>
    </citation>
    <scope>NUCLEOTIDE SEQUENCE [LARGE SCALE GENOMIC DNA]</scope>
</reference>
<gene>
    <name evidence="1" type="ORF">A2373_03780</name>
</gene>
<evidence type="ECO:0000313" key="2">
    <source>
        <dbReference type="Proteomes" id="UP000176300"/>
    </source>
</evidence>
<dbReference type="Proteomes" id="UP000176300">
    <property type="component" value="Unassembled WGS sequence"/>
</dbReference>
<comment type="caution">
    <text evidence="1">The sequence shown here is derived from an EMBL/GenBank/DDBJ whole genome shotgun (WGS) entry which is preliminary data.</text>
</comment>
<accession>A0A1F6NFI6</accession>
<dbReference type="EMBL" id="MFQS01000037">
    <property type="protein sequence ID" value="OGH82589.1"/>
    <property type="molecule type" value="Genomic_DNA"/>
</dbReference>
<proteinExistence type="predicted"/>
<name>A0A1F6NFI6_9BACT</name>